<name>A0ABT0TXT8_9BACT</name>
<comment type="caution">
    <text evidence="1">The sequence shown here is derived from an EMBL/GenBank/DDBJ whole genome shotgun (WGS) entry which is preliminary data.</text>
</comment>
<dbReference type="EMBL" id="JAMQBK010000004">
    <property type="protein sequence ID" value="MCM2369189.1"/>
    <property type="molecule type" value="Genomic_DNA"/>
</dbReference>
<proteinExistence type="predicted"/>
<organism evidence="1 2">
    <name type="scientific">Aporhodopirellula aestuarii</name>
    <dbReference type="NCBI Taxonomy" id="2950107"/>
    <lineage>
        <taxon>Bacteria</taxon>
        <taxon>Pseudomonadati</taxon>
        <taxon>Planctomycetota</taxon>
        <taxon>Planctomycetia</taxon>
        <taxon>Pirellulales</taxon>
        <taxon>Pirellulaceae</taxon>
        <taxon>Aporhodopirellula</taxon>
    </lineage>
</organism>
<evidence type="ECO:0000313" key="2">
    <source>
        <dbReference type="Proteomes" id="UP001202961"/>
    </source>
</evidence>
<keyword evidence="2" id="KW-1185">Reference proteome</keyword>
<dbReference type="Proteomes" id="UP001202961">
    <property type="component" value="Unassembled WGS sequence"/>
</dbReference>
<accession>A0ABT0TXT8</accession>
<protein>
    <submittedName>
        <fullName evidence="1">Uncharacterized protein</fullName>
    </submittedName>
</protein>
<reference evidence="1 2" key="1">
    <citation type="journal article" date="2022" name="Syst. Appl. Microbiol.">
        <title>Rhodopirellula aestuarii sp. nov., a novel member of the genus Rhodopirellula isolated from brackish sediments collected in the Tagus River estuary, Portugal.</title>
        <authorList>
            <person name="Vitorino I.R."/>
            <person name="Klimek D."/>
            <person name="Calusinska M."/>
            <person name="Lobo-da-Cunha A."/>
            <person name="Vasconcelos V."/>
            <person name="Lage O.M."/>
        </authorList>
    </citation>
    <scope>NUCLEOTIDE SEQUENCE [LARGE SCALE GENOMIC DNA]</scope>
    <source>
        <strain evidence="1 2">ICT_H3.1</strain>
    </source>
</reference>
<gene>
    <name evidence="1" type="ORF">NB063_00995</name>
</gene>
<dbReference type="RefSeq" id="WP_250926864.1">
    <property type="nucleotide sequence ID" value="NZ_JAMQBK010000004.1"/>
</dbReference>
<sequence length="139" mass="15658">MSLTIDNFGYSGTLSPELVAFARRQFVNATLYKGRQRRREERFPMTVPVVGVAVDELNQPTSDPFEMITRDVGAKSIGLIHEDPMIHDRIAVHLEMGGADVDLVVVLKWRDALGPFYGSGGIYLERLERFPGHLVLHQH</sequence>
<evidence type="ECO:0000313" key="1">
    <source>
        <dbReference type="EMBL" id="MCM2369189.1"/>
    </source>
</evidence>